<dbReference type="EMBL" id="KN837111">
    <property type="protein sequence ID" value="KIJ45589.1"/>
    <property type="molecule type" value="Genomic_DNA"/>
</dbReference>
<organism evidence="2 3">
    <name type="scientific">Sphaerobolus stellatus (strain SS14)</name>
    <dbReference type="NCBI Taxonomy" id="990650"/>
    <lineage>
        <taxon>Eukaryota</taxon>
        <taxon>Fungi</taxon>
        <taxon>Dikarya</taxon>
        <taxon>Basidiomycota</taxon>
        <taxon>Agaricomycotina</taxon>
        <taxon>Agaricomycetes</taxon>
        <taxon>Phallomycetidae</taxon>
        <taxon>Geastrales</taxon>
        <taxon>Sphaerobolaceae</taxon>
        <taxon>Sphaerobolus</taxon>
    </lineage>
</organism>
<sequence length="129" mass="13784">MGFCRRCGEIVPSSAARCKCGGAPVAPSVPWVQSTQAADNKQDKWAKTYVSTPEREKAPESAKAPEPAKLPAAITAPIHTQAPGPEKAPEASEPAKEPTHQLSRSPTKTGRRFPRPLSAIGPSRFTDNR</sequence>
<feature type="compositionally biased region" description="Basic and acidic residues" evidence="1">
    <location>
        <begin position="87"/>
        <end position="99"/>
    </location>
</feature>
<protein>
    <submittedName>
        <fullName evidence="2">Uncharacterized protein</fullName>
    </submittedName>
</protein>
<feature type="non-terminal residue" evidence="2">
    <location>
        <position position="1"/>
    </location>
</feature>
<dbReference type="Proteomes" id="UP000054279">
    <property type="component" value="Unassembled WGS sequence"/>
</dbReference>
<dbReference type="OrthoDB" id="1925334at2759"/>
<evidence type="ECO:0000256" key="1">
    <source>
        <dbReference type="SAM" id="MobiDB-lite"/>
    </source>
</evidence>
<keyword evidence="3" id="KW-1185">Reference proteome</keyword>
<proteinExistence type="predicted"/>
<accession>A0A0C9VEZ1</accession>
<feature type="compositionally biased region" description="Low complexity" evidence="1">
    <location>
        <begin position="61"/>
        <end position="73"/>
    </location>
</feature>
<reference evidence="2 3" key="1">
    <citation type="submission" date="2014-06" db="EMBL/GenBank/DDBJ databases">
        <title>Evolutionary Origins and Diversification of the Mycorrhizal Mutualists.</title>
        <authorList>
            <consortium name="DOE Joint Genome Institute"/>
            <consortium name="Mycorrhizal Genomics Consortium"/>
            <person name="Kohler A."/>
            <person name="Kuo A."/>
            <person name="Nagy L.G."/>
            <person name="Floudas D."/>
            <person name="Copeland A."/>
            <person name="Barry K.W."/>
            <person name="Cichocki N."/>
            <person name="Veneault-Fourrey C."/>
            <person name="LaButti K."/>
            <person name="Lindquist E.A."/>
            <person name="Lipzen A."/>
            <person name="Lundell T."/>
            <person name="Morin E."/>
            <person name="Murat C."/>
            <person name="Riley R."/>
            <person name="Ohm R."/>
            <person name="Sun H."/>
            <person name="Tunlid A."/>
            <person name="Henrissat B."/>
            <person name="Grigoriev I.V."/>
            <person name="Hibbett D.S."/>
            <person name="Martin F."/>
        </authorList>
    </citation>
    <scope>NUCLEOTIDE SEQUENCE [LARGE SCALE GENOMIC DNA]</scope>
    <source>
        <strain evidence="2 3">SS14</strain>
    </source>
</reference>
<evidence type="ECO:0000313" key="2">
    <source>
        <dbReference type="EMBL" id="KIJ45589.1"/>
    </source>
</evidence>
<name>A0A0C9VEZ1_SPHS4</name>
<dbReference type="AlphaFoldDB" id="A0A0C9VEZ1"/>
<evidence type="ECO:0000313" key="3">
    <source>
        <dbReference type="Proteomes" id="UP000054279"/>
    </source>
</evidence>
<feature type="region of interest" description="Disordered" evidence="1">
    <location>
        <begin position="33"/>
        <end position="129"/>
    </location>
</feature>
<dbReference type="HOGENOM" id="CLU_1954059_0_0_1"/>
<gene>
    <name evidence="2" type="ORF">M422DRAFT_250902</name>
</gene>